<evidence type="ECO:0000313" key="1">
    <source>
        <dbReference type="EMBL" id="KAI8420080.1"/>
    </source>
</evidence>
<organism evidence="1 2">
    <name type="scientific">Choristoneura fumiferana</name>
    <name type="common">Spruce budworm moth</name>
    <name type="synonym">Archips fumiferana</name>
    <dbReference type="NCBI Taxonomy" id="7141"/>
    <lineage>
        <taxon>Eukaryota</taxon>
        <taxon>Metazoa</taxon>
        <taxon>Ecdysozoa</taxon>
        <taxon>Arthropoda</taxon>
        <taxon>Hexapoda</taxon>
        <taxon>Insecta</taxon>
        <taxon>Pterygota</taxon>
        <taxon>Neoptera</taxon>
        <taxon>Endopterygota</taxon>
        <taxon>Lepidoptera</taxon>
        <taxon>Glossata</taxon>
        <taxon>Ditrysia</taxon>
        <taxon>Tortricoidea</taxon>
        <taxon>Tortricidae</taxon>
        <taxon>Tortricinae</taxon>
        <taxon>Choristoneura</taxon>
    </lineage>
</organism>
<comment type="caution">
    <text evidence="1">The sequence shown here is derived from an EMBL/GenBank/DDBJ whole genome shotgun (WGS) entry which is preliminary data.</text>
</comment>
<reference evidence="1 2" key="1">
    <citation type="journal article" date="2022" name="Genome Biol. Evol.">
        <title>The Spruce Budworm Genome: Reconstructing the Evolutionary History of Antifreeze Proteins.</title>
        <authorList>
            <person name="Beliveau C."/>
            <person name="Gagne P."/>
            <person name="Picq S."/>
            <person name="Vernygora O."/>
            <person name="Keeling C.I."/>
            <person name="Pinkney K."/>
            <person name="Doucet D."/>
            <person name="Wen F."/>
            <person name="Johnston J.S."/>
            <person name="Maaroufi H."/>
            <person name="Boyle B."/>
            <person name="Laroche J."/>
            <person name="Dewar K."/>
            <person name="Juretic N."/>
            <person name="Blackburn G."/>
            <person name="Nisole A."/>
            <person name="Brunet B."/>
            <person name="Brandao M."/>
            <person name="Lumley L."/>
            <person name="Duan J."/>
            <person name="Quan G."/>
            <person name="Lucarotti C.J."/>
            <person name="Roe A.D."/>
            <person name="Sperling F.A.H."/>
            <person name="Levesque R.C."/>
            <person name="Cusson M."/>
        </authorList>
    </citation>
    <scope>NUCLEOTIDE SEQUENCE [LARGE SCALE GENOMIC DNA]</scope>
    <source>
        <strain evidence="1">Glfc:IPQL:Cfum</strain>
    </source>
</reference>
<keyword evidence="2" id="KW-1185">Reference proteome</keyword>
<gene>
    <name evidence="1" type="ORF">MSG28_008666</name>
</gene>
<protein>
    <submittedName>
        <fullName evidence="1">Uncharacterized protein</fullName>
    </submittedName>
</protein>
<dbReference type="Proteomes" id="UP001064048">
    <property type="component" value="Chromosome 14"/>
</dbReference>
<dbReference type="EMBL" id="CM046114">
    <property type="protein sequence ID" value="KAI8420080.1"/>
    <property type="molecule type" value="Genomic_DNA"/>
</dbReference>
<proteinExistence type="predicted"/>
<evidence type="ECO:0000313" key="2">
    <source>
        <dbReference type="Proteomes" id="UP001064048"/>
    </source>
</evidence>
<sequence>MFPIAPESDLVPLVGNEGKLGLGTTGAVAAPPLVPTIRPKNSLGPSTMRLAAKTKMLQPPAKAFQDPLNDDSE</sequence>
<name>A0ACC0J7K0_CHOFU</name>
<accession>A0ACC0J7K0</accession>